<keyword evidence="7" id="KW-1185">Reference proteome</keyword>
<accession>A0A2V3TRX0</accession>
<dbReference type="AlphaFoldDB" id="A0A2V3TRX0"/>
<dbReference type="GO" id="GO:0032131">
    <property type="term" value="F:alkylated DNA binding"/>
    <property type="evidence" value="ECO:0007669"/>
    <property type="project" value="TreeGrafter"/>
</dbReference>
<dbReference type="EMBL" id="QJJK01000028">
    <property type="protein sequence ID" value="PXW50307.1"/>
    <property type="molecule type" value="Genomic_DNA"/>
</dbReference>
<evidence type="ECO:0000259" key="5">
    <source>
        <dbReference type="SMART" id="SM00478"/>
    </source>
</evidence>
<comment type="catalytic activity">
    <reaction evidence="1">
        <text>Hydrolysis of alkylated DNA, releasing 3-methyladenine, 3-methylguanine, 7-methylguanine and 7-methyladenine.</text>
        <dbReference type="EC" id="3.2.2.21"/>
    </reaction>
</comment>
<dbReference type="InterPro" id="IPR051912">
    <property type="entry name" value="Alkylbase_DNA_Glycosylase/TA"/>
</dbReference>
<dbReference type="SUPFAM" id="SSF48150">
    <property type="entry name" value="DNA-glycosylase"/>
    <property type="match status" value="1"/>
</dbReference>
<dbReference type="SMART" id="SM00478">
    <property type="entry name" value="ENDO3c"/>
    <property type="match status" value="1"/>
</dbReference>
<evidence type="ECO:0000256" key="1">
    <source>
        <dbReference type="ARBA" id="ARBA00000086"/>
    </source>
</evidence>
<dbReference type="EC" id="3.2.2.21" evidence="2"/>
<protein>
    <recommendedName>
        <fullName evidence="2">DNA-3-methyladenine glycosylase II</fullName>
        <ecNumber evidence="2">3.2.2.21</ecNumber>
    </recommendedName>
</protein>
<dbReference type="GO" id="GO:0006285">
    <property type="term" value="P:base-excision repair, AP site formation"/>
    <property type="evidence" value="ECO:0007669"/>
    <property type="project" value="TreeGrafter"/>
</dbReference>
<dbReference type="OrthoDB" id="9785929at2"/>
<dbReference type="Gene3D" id="1.10.1670.40">
    <property type="match status" value="1"/>
</dbReference>
<dbReference type="GO" id="GO:0043916">
    <property type="term" value="F:DNA-7-methylguanine glycosylase activity"/>
    <property type="evidence" value="ECO:0007669"/>
    <property type="project" value="TreeGrafter"/>
</dbReference>
<dbReference type="PANTHER" id="PTHR43003:SF13">
    <property type="entry name" value="DNA-3-METHYLADENINE GLYCOSYLASE 2"/>
    <property type="match status" value="1"/>
</dbReference>
<evidence type="ECO:0000256" key="2">
    <source>
        <dbReference type="ARBA" id="ARBA00012000"/>
    </source>
</evidence>
<evidence type="ECO:0000256" key="3">
    <source>
        <dbReference type="ARBA" id="ARBA00022763"/>
    </source>
</evidence>
<dbReference type="InterPro" id="IPR011257">
    <property type="entry name" value="DNA_glycosylase"/>
</dbReference>
<feature type="domain" description="HhH-GPD" evidence="5">
    <location>
        <begin position="51"/>
        <end position="207"/>
    </location>
</feature>
<proteinExistence type="predicted"/>
<dbReference type="GO" id="GO:0005737">
    <property type="term" value="C:cytoplasm"/>
    <property type="evidence" value="ECO:0007669"/>
    <property type="project" value="TreeGrafter"/>
</dbReference>
<reference evidence="6 7" key="1">
    <citation type="submission" date="2018-05" db="EMBL/GenBank/DDBJ databases">
        <title>Genomic Encyclopedia of Type Strains, Phase IV (KMG-IV): sequencing the most valuable type-strain genomes for metagenomic binning, comparative biology and taxonomic classification.</title>
        <authorList>
            <person name="Goeker M."/>
        </authorList>
    </citation>
    <scope>NUCLEOTIDE SEQUENCE [LARGE SCALE GENOMIC DNA]</scope>
    <source>
        <strain evidence="6 7">DSM 6462</strain>
    </source>
</reference>
<name>A0A2V3TRX0_9HYPH</name>
<sequence>MQPISNEETLAANLASLMAHDPLMAQLVAAGATPPLRLRPAGFAGLASIITAQQLSTASANAIWSRLTARFPALQAGDIADADAMELRAAGLSAGKIRTLKALAVAVAEDGLVLDRLHEKSAEDAEKALVAVHGIGKWTAEVYLLFCTGHPDILPAGDLALQEAARLALGTAWIHERRPTEKELRVIAERWRPWRGTAARILWAYYRIAKGREGMTLAKPA</sequence>
<dbReference type="GO" id="GO:0008725">
    <property type="term" value="F:DNA-3-methyladenine glycosylase activity"/>
    <property type="evidence" value="ECO:0007669"/>
    <property type="project" value="TreeGrafter"/>
</dbReference>
<keyword evidence="4" id="KW-0234">DNA repair</keyword>
<dbReference type="PANTHER" id="PTHR43003">
    <property type="entry name" value="DNA-3-METHYLADENINE GLYCOSYLASE"/>
    <property type="match status" value="1"/>
</dbReference>
<dbReference type="Proteomes" id="UP000248021">
    <property type="component" value="Unassembled WGS sequence"/>
</dbReference>
<evidence type="ECO:0000313" key="6">
    <source>
        <dbReference type="EMBL" id="PXW50307.1"/>
    </source>
</evidence>
<comment type="caution">
    <text evidence="6">The sequence shown here is derived from an EMBL/GenBank/DDBJ whole genome shotgun (WGS) entry which is preliminary data.</text>
</comment>
<dbReference type="InterPro" id="IPR003265">
    <property type="entry name" value="HhH-GPD_domain"/>
</dbReference>
<keyword evidence="3" id="KW-0227">DNA damage</keyword>
<evidence type="ECO:0000313" key="7">
    <source>
        <dbReference type="Proteomes" id="UP000248021"/>
    </source>
</evidence>
<dbReference type="CDD" id="cd00056">
    <property type="entry name" value="ENDO3c"/>
    <property type="match status" value="1"/>
</dbReference>
<organism evidence="6 7">
    <name type="scientific">Chelatococcus asaccharovorans</name>
    <dbReference type="NCBI Taxonomy" id="28210"/>
    <lineage>
        <taxon>Bacteria</taxon>
        <taxon>Pseudomonadati</taxon>
        <taxon>Pseudomonadota</taxon>
        <taxon>Alphaproteobacteria</taxon>
        <taxon>Hyphomicrobiales</taxon>
        <taxon>Chelatococcaceae</taxon>
        <taxon>Chelatococcus</taxon>
    </lineage>
</organism>
<dbReference type="RefSeq" id="WP_110378618.1">
    <property type="nucleotide sequence ID" value="NZ_CAKNFM010000006.1"/>
</dbReference>
<dbReference type="Gene3D" id="1.10.340.30">
    <property type="entry name" value="Hypothetical protein, domain 2"/>
    <property type="match status" value="1"/>
</dbReference>
<gene>
    <name evidence="6" type="ORF">C7450_1285</name>
</gene>
<dbReference type="GO" id="GO:0006307">
    <property type="term" value="P:DNA alkylation repair"/>
    <property type="evidence" value="ECO:0007669"/>
    <property type="project" value="TreeGrafter"/>
</dbReference>
<evidence type="ECO:0000256" key="4">
    <source>
        <dbReference type="ARBA" id="ARBA00023204"/>
    </source>
</evidence>
<dbReference type="GO" id="GO:0032993">
    <property type="term" value="C:protein-DNA complex"/>
    <property type="evidence" value="ECO:0007669"/>
    <property type="project" value="TreeGrafter"/>
</dbReference>
<dbReference type="Pfam" id="PF00730">
    <property type="entry name" value="HhH-GPD"/>
    <property type="match status" value="1"/>
</dbReference>